<proteinExistence type="inferred from homology"/>
<sequence>MASVKWKHVLLLNYVPFNRHSVSQIAGSVFIHLNSVISPKRTLFINRACMYEIHFKQDVSAEDMFLQMGPKNATTACCEYMVVAVKLPGVSAKQINLDIKEQFLDLRTPKYKLGLHLPNRVKPESSHAKWLDEQSALEVTLLNDRELDFMNF</sequence>
<dbReference type="InterPro" id="IPR008978">
    <property type="entry name" value="HSP20-like_chaperone"/>
</dbReference>
<dbReference type="PANTHER" id="PTHR21083:SF0">
    <property type="entry name" value="DYNEIN AXONEMAL ASSEMBLY FACTOR 6"/>
    <property type="match status" value="1"/>
</dbReference>
<accession>A0A5K3F6J1</accession>
<dbReference type="SUPFAM" id="SSF49764">
    <property type="entry name" value="HSP20-like chaperones"/>
    <property type="match status" value="1"/>
</dbReference>
<reference evidence="3" key="1">
    <citation type="submission" date="2019-11" db="UniProtKB">
        <authorList>
            <consortium name="WormBaseParasite"/>
        </authorList>
    </citation>
    <scope>IDENTIFICATION</scope>
</reference>
<feature type="domain" description="PIH1D1/2/3 CS-like" evidence="2">
    <location>
        <begin position="50"/>
        <end position="141"/>
    </location>
</feature>
<dbReference type="AlphaFoldDB" id="A0A5K3F6J1"/>
<dbReference type="InterPro" id="IPR041442">
    <property type="entry name" value="PIH1D1/2/3_CS-like"/>
</dbReference>
<name>A0A5K3F6J1_MESCO</name>
<dbReference type="Pfam" id="PF18201">
    <property type="entry name" value="PIH1_CS"/>
    <property type="match status" value="1"/>
</dbReference>
<protein>
    <submittedName>
        <fullName evidence="3">PIH1_CS domain-containing protein</fullName>
    </submittedName>
</protein>
<dbReference type="CDD" id="cd06463">
    <property type="entry name" value="p23_like"/>
    <property type="match status" value="1"/>
</dbReference>
<dbReference type="GO" id="GO:0070286">
    <property type="term" value="P:axonemal dynein complex assembly"/>
    <property type="evidence" value="ECO:0007669"/>
    <property type="project" value="InterPro"/>
</dbReference>
<organism evidence="3">
    <name type="scientific">Mesocestoides corti</name>
    <name type="common">Flatworm</name>
    <dbReference type="NCBI Taxonomy" id="53468"/>
    <lineage>
        <taxon>Eukaryota</taxon>
        <taxon>Metazoa</taxon>
        <taxon>Spiralia</taxon>
        <taxon>Lophotrochozoa</taxon>
        <taxon>Platyhelminthes</taxon>
        <taxon>Cestoda</taxon>
        <taxon>Eucestoda</taxon>
        <taxon>Cyclophyllidea</taxon>
        <taxon>Mesocestoididae</taxon>
        <taxon>Mesocestoides</taxon>
    </lineage>
</organism>
<dbReference type="InterPro" id="IPR026697">
    <property type="entry name" value="DNAAF6"/>
</dbReference>
<evidence type="ECO:0000313" key="3">
    <source>
        <dbReference type="WBParaSite" id="MCU_005846-RA"/>
    </source>
</evidence>
<dbReference type="GO" id="GO:0045505">
    <property type="term" value="F:dynein intermediate chain binding"/>
    <property type="evidence" value="ECO:0007669"/>
    <property type="project" value="TreeGrafter"/>
</dbReference>
<evidence type="ECO:0000259" key="2">
    <source>
        <dbReference type="Pfam" id="PF18201"/>
    </source>
</evidence>
<evidence type="ECO:0000256" key="1">
    <source>
        <dbReference type="ARBA" id="ARBA00008511"/>
    </source>
</evidence>
<dbReference type="GO" id="GO:0005737">
    <property type="term" value="C:cytoplasm"/>
    <property type="evidence" value="ECO:0007669"/>
    <property type="project" value="TreeGrafter"/>
</dbReference>
<comment type="similarity">
    <text evidence="1">Belongs to the PIH1 family.</text>
</comment>
<dbReference type="GO" id="GO:0051087">
    <property type="term" value="F:protein-folding chaperone binding"/>
    <property type="evidence" value="ECO:0007669"/>
    <property type="project" value="InterPro"/>
</dbReference>
<dbReference type="WBParaSite" id="MCU_005846-RA">
    <property type="protein sequence ID" value="MCU_005846-RA"/>
    <property type="gene ID" value="MCU_005846"/>
</dbReference>
<dbReference type="PANTHER" id="PTHR21083">
    <property type="entry name" value="TWISTER"/>
    <property type="match status" value="1"/>
</dbReference>